<dbReference type="EMBL" id="CAJPVJ010001204">
    <property type="protein sequence ID" value="CAG2164271.1"/>
    <property type="molecule type" value="Genomic_DNA"/>
</dbReference>
<organism evidence="9">
    <name type="scientific">Oppiella nova</name>
    <dbReference type="NCBI Taxonomy" id="334625"/>
    <lineage>
        <taxon>Eukaryota</taxon>
        <taxon>Metazoa</taxon>
        <taxon>Ecdysozoa</taxon>
        <taxon>Arthropoda</taxon>
        <taxon>Chelicerata</taxon>
        <taxon>Arachnida</taxon>
        <taxon>Acari</taxon>
        <taxon>Acariformes</taxon>
        <taxon>Sarcoptiformes</taxon>
        <taxon>Oribatida</taxon>
        <taxon>Brachypylina</taxon>
        <taxon>Oppioidea</taxon>
        <taxon>Oppiidae</taxon>
        <taxon>Oppiella</taxon>
    </lineage>
</organism>
<accession>A0A7R9QFG4</accession>
<evidence type="ECO:0000259" key="7">
    <source>
        <dbReference type="PROSITE" id="PS50128"/>
    </source>
</evidence>
<name>A0A7R9QFG4_9ACAR</name>
<dbReference type="InterPro" id="IPR000467">
    <property type="entry name" value="G_patch_dom"/>
</dbReference>
<evidence type="ECO:0000313" key="10">
    <source>
        <dbReference type="Proteomes" id="UP000728032"/>
    </source>
</evidence>
<dbReference type="InterPro" id="IPR035967">
    <property type="entry name" value="SWAP/Surp_sf"/>
</dbReference>
<dbReference type="Gene3D" id="1.10.10.790">
    <property type="entry name" value="Surp module"/>
    <property type="match status" value="1"/>
</dbReference>
<evidence type="ECO:0000313" key="9">
    <source>
        <dbReference type="EMBL" id="CAD7642877.1"/>
    </source>
</evidence>
<dbReference type="PANTHER" id="PTHR23340:SF0">
    <property type="entry name" value="SURP AND G-PATCH DOMAIN-CONTAINING PROTEIN 1 ISOFORM X1"/>
    <property type="match status" value="1"/>
</dbReference>
<dbReference type="PROSITE" id="PS50128">
    <property type="entry name" value="SURP"/>
    <property type="match status" value="1"/>
</dbReference>
<dbReference type="GO" id="GO:0003723">
    <property type="term" value="F:RNA binding"/>
    <property type="evidence" value="ECO:0007669"/>
    <property type="project" value="InterPro"/>
</dbReference>
<dbReference type="PROSITE" id="PS50174">
    <property type="entry name" value="G_PATCH"/>
    <property type="match status" value="1"/>
</dbReference>
<evidence type="ECO:0000256" key="4">
    <source>
        <dbReference type="ARBA" id="ARBA00023242"/>
    </source>
</evidence>
<dbReference type="SUPFAM" id="SSF109905">
    <property type="entry name" value="Surp module (SWAP domain)"/>
    <property type="match status" value="1"/>
</dbReference>
<dbReference type="AlphaFoldDB" id="A0A7R9QFG4"/>
<dbReference type="Proteomes" id="UP000728032">
    <property type="component" value="Unassembled WGS sequence"/>
</dbReference>
<dbReference type="GO" id="GO:0008380">
    <property type="term" value="P:RNA splicing"/>
    <property type="evidence" value="ECO:0007669"/>
    <property type="project" value="UniProtKB-KW"/>
</dbReference>
<dbReference type="Pfam" id="PF01805">
    <property type="entry name" value="Surp"/>
    <property type="match status" value="1"/>
</dbReference>
<feature type="region of interest" description="Disordered" evidence="6">
    <location>
        <begin position="28"/>
        <end position="63"/>
    </location>
</feature>
<evidence type="ECO:0000256" key="1">
    <source>
        <dbReference type="ARBA" id="ARBA00004123"/>
    </source>
</evidence>
<comment type="subcellular location">
    <subcellularLocation>
        <location evidence="1">Nucleus</location>
    </subcellularLocation>
</comment>
<evidence type="ECO:0000256" key="3">
    <source>
        <dbReference type="ARBA" id="ARBA00023187"/>
    </source>
</evidence>
<feature type="domain" description="G-patch" evidence="8">
    <location>
        <begin position="406"/>
        <end position="453"/>
    </location>
</feature>
<dbReference type="GO" id="GO:0005654">
    <property type="term" value="C:nucleoplasm"/>
    <property type="evidence" value="ECO:0007669"/>
    <property type="project" value="TreeGrafter"/>
</dbReference>
<keyword evidence="2" id="KW-0507">mRNA processing</keyword>
<reference evidence="9" key="1">
    <citation type="submission" date="2020-11" db="EMBL/GenBank/DDBJ databases">
        <authorList>
            <person name="Tran Van P."/>
        </authorList>
    </citation>
    <scope>NUCLEOTIDE SEQUENCE</scope>
</reference>
<keyword evidence="10" id="KW-1185">Reference proteome</keyword>
<feature type="domain" description="SURP motif" evidence="7">
    <location>
        <begin position="174"/>
        <end position="217"/>
    </location>
</feature>
<feature type="compositionally biased region" description="Basic and acidic residues" evidence="6">
    <location>
        <begin position="28"/>
        <end position="49"/>
    </location>
</feature>
<feature type="region of interest" description="Disordered" evidence="6">
    <location>
        <begin position="235"/>
        <end position="264"/>
    </location>
</feature>
<dbReference type="InterPro" id="IPR000061">
    <property type="entry name" value="Surp"/>
</dbReference>
<evidence type="ECO:0000256" key="2">
    <source>
        <dbReference type="ARBA" id="ARBA00022664"/>
    </source>
</evidence>
<gene>
    <name evidence="9" type="ORF">ONB1V03_LOCUS3827</name>
</gene>
<dbReference type="PANTHER" id="PTHR23340">
    <property type="entry name" value="ARGININE/SERINE RICH SPLICING FACTOR SF4/14"/>
    <property type="match status" value="1"/>
</dbReference>
<dbReference type="EMBL" id="OC916029">
    <property type="protein sequence ID" value="CAD7642877.1"/>
    <property type="molecule type" value="Genomic_DNA"/>
</dbReference>
<evidence type="ECO:0008006" key="11">
    <source>
        <dbReference type="Google" id="ProtNLM"/>
    </source>
</evidence>
<feature type="region of interest" description="Disordered" evidence="6">
    <location>
        <begin position="1"/>
        <end position="20"/>
    </location>
</feature>
<evidence type="ECO:0000256" key="6">
    <source>
        <dbReference type="SAM" id="MobiDB-lite"/>
    </source>
</evidence>
<proteinExistence type="predicted"/>
<keyword evidence="4" id="KW-0539">Nucleus</keyword>
<dbReference type="SMART" id="SM00443">
    <property type="entry name" value="G_patch"/>
    <property type="match status" value="1"/>
</dbReference>
<dbReference type="GO" id="GO:0006397">
    <property type="term" value="P:mRNA processing"/>
    <property type="evidence" value="ECO:0007669"/>
    <property type="project" value="UniProtKB-KW"/>
</dbReference>
<evidence type="ECO:0000256" key="5">
    <source>
        <dbReference type="SAM" id="Coils"/>
    </source>
</evidence>
<feature type="region of interest" description="Disordered" evidence="6">
    <location>
        <begin position="421"/>
        <end position="462"/>
    </location>
</feature>
<evidence type="ECO:0000259" key="8">
    <source>
        <dbReference type="PROSITE" id="PS50174"/>
    </source>
</evidence>
<keyword evidence="5" id="KW-0175">Coiled coil</keyword>
<dbReference type="Pfam" id="PF01585">
    <property type="entry name" value="G-patch"/>
    <property type="match status" value="1"/>
</dbReference>
<sequence>MNKPNAYRSARREQLSQQERLIQQRKQEIEDKLNQMSKESSDDCSDSKESTPLPVISDDKNPEIKEEVEIKPTIDANESQTQTETNETSAPVIANKFQNDGSFLERFLQMKKSVEQNSEPIVKTEPNDTTKAIKPIKMVIKENSSKLKAICSVEASTVKLFEEDIKEGKDIELAIERTAISVTMNGAKAEDNIRESKAEDTHYSWLRDKESENYRFYQKRVEELKEAKVRAQNDGLFDDGAESSSSRPVKKKQKKSRWSDEKVDLKPSDPTLIEYALQVFGSTDLTADQWKQLEDQRKMKILFEMLQKKQQMNQRLANSGKVKYEYDSDEEVDATDGTWEHKRRRQEMLATHTLANELTEKGSGKHHIGDFMPPEELDRFMKKWEALKDGEPLPDDSDYSDSKLKEDNVGFKMLKKLGWSEGQGLGSQGTGTAEPINKSVGAVNNAGLGQTRPEELSNTDDEYEAYRKRMMMAYRFRPNPLNNPRRAYY</sequence>
<dbReference type="InterPro" id="IPR040169">
    <property type="entry name" value="SUGP1/2"/>
</dbReference>
<keyword evidence="3" id="KW-0508">mRNA splicing</keyword>
<protein>
    <recommendedName>
        <fullName evidence="11">SURP and G-patch domain-containing protein 1</fullName>
    </recommendedName>
</protein>
<dbReference type="OrthoDB" id="4822at2759"/>
<feature type="coiled-coil region" evidence="5">
    <location>
        <begin position="207"/>
        <end position="234"/>
    </location>
</feature>